<evidence type="ECO:0000313" key="2">
    <source>
        <dbReference type="Proteomes" id="UP001529510"/>
    </source>
</evidence>
<evidence type="ECO:0000313" key="1">
    <source>
        <dbReference type="EMBL" id="KAL0152367.1"/>
    </source>
</evidence>
<accession>A0ABD0MUB6</accession>
<feature type="non-terminal residue" evidence="1">
    <location>
        <position position="1"/>
    </location>
</feature>
<sequence length="189" mass="21018">GLDDRQHYLNKFCTELGYHNLAFLTRYRPPNTGAPGDGSLTGTPAAGTLDTVNGCTGVTCHKIKAVVAIILEHLIDGELKRSCYGCEHDHPLQIQHSCLYEAPAYYFLGCFEELSQKLFKPDLKSILAQTLKLFGLTPHLQRIQGVLRDEMYIVNGLAELRKKLVDETCEQAIYDAVDSWKKSASADSD</sequence>
<dbReference type="AlphaFoldDB" id="A0ABD0MUB6"/>
<organism evidence="1 2">
    <name type="scientific">Cirrhinus mrigala</name>
    <name type="common">Mrigala</name>
    <dbReference type="NCBI Taxonomy" id="683832"/>
    <lineage>
        <taxon>Eukaryota</taxon>
        <taxon>Metazoa</taxon>
        <taxon>Chordata</taxon>
        <taxon>Craniata</taxon>
        <taxon>Vertebrata</taxon>
        <taxon>Euteleostomi</taxon>
        <taxon>Actinopterygii</taxon>
        <taxon>Neopterygii</taxon>
        <taxon>Teleostei</taxon>
        <taxon>Ostariophysi</taxon>
        <taxon>Cypriniformes</taxon>
        <taxon>Cyprinidae</taxon>
        <taxon>Labeoninae</taxon>
        <taxon>Labeonini</taxon>
        <taxon>Cirrhinus</taxon>
    </lineage>
</organism>
<comment type="caution">
    <text evidence="1">The sequence shown here is derived from an EMBL/GenBank/DDBJ whole genome shotgun (WGS) entry which is preliminary data.</text>
</comment>
<keyword evidence="2" id="KW-1185">Reference proteome</keyword>
<gene>
    <name evidence="1" type="ORF">M9458_052090</name>
</gene>
<dbReference type="EMBL" id="JAMKFB020000189">
    <property type="protein sequence ID" value="KAL0152367.1"/>
    <property type="molecule type" value="Genomic_DNA"/>
</dbReference>
<reference evidence="1 2" key="1">
    <citation type="submission" date="2024-05" db="EMBL/GenBank/DDBJ databases">
        <title>Genome sequencing and assembly of Indian major carp, Cirrhinus mrigala (Hamilton, 1822).</title>
        <authorList>
            <person name="Mohindra V."/>
            <person name="Chowdhury L.M."/>
            <person name="Lal K."/>
            <person name="Jena J.K."/>
        </authorList>
    </citation>
    <scope>NUCLEOTIDE SEQUENCE [LARGE SCALE GENOMIC DNA]</scope>
    <source>
        <strain evidence="1">CM1030</strain>
        <tissue evidence="1">Blood</tissue>
    </source>
</reference>
<proteinExistence type="predicted"/>
<dbReference type="Proteomes" id="UP001529510">
    <property type="component" value="Unassembled WGS sequence"/>
</dbReference>
<protein>
    <submittedName>
        <fullName evidence="1">Uncharacterized protein</fullName>
    </submittedName>
</protein>
<name>A0ABD0MUB6_CIRMR</name>